<dbReference type="InterPro" id="IPR050833">
    <property type="entry name" value="Poly_Biosynth_Transport"/>
</dbReference>
<evidence type="ECO:0000313" key="7">
    <source>
        <dbReference type="EMBL" id="PJR04936.1"/>
    </source>
</evidence>
<feature type="transmembrane region" description="Helical" evidence="6">
    <location>
        <begin position="259"/>
        <end position="282"/>
    </location>
</feature>
<gene>
    <name evidence="7" type="ORF">CDL10_10570</name>
</gene>
<evidence type="ECO:0000256" key="5">
    <source>
        <dbReference type="ARBA" id="ARBA00023136"/>
    </source>
</evidence>
<name>A0A2M9R7W6_9FLAO</name>
<dbReference type="PANTHER" id="PTHR30250">
    <property type="entry name" value="PST FAMILY PREDICTED COLANIC ACID TRANSPORTER"/>
    <property type="match status" value="1"/>
</dbReference>
<keyword evidence="4 6" id="KW-1133">Transmembrane helix</keyword>
<protein>
    <recommendedName>
        <fullName evidence="9">Polysaccharide biosynthesis protein C-terminal domain-containing protein</fullName>
    </recommendedName>
</protein>
<feature type="transmembrane region" description="Helical" evidence="6">
    <location>
        <begin position="427"/>
        <end position="446"/>
    </location>
</feature>
<feature type="transmembrane region" description="Helical" evidence="6">
    <location>
        <begin position="342"/>
        <end position="361"/>
    </location>
</feature>
<proteinExistence type="predicted"/>
<dbReference type="AlphaFoldDB" id="A0A2M9R7W6"/>
<dbReference type="RefSeq" id="WP_100678495.1">
    <property type="nucleotide sequence ID" value="NZ_NIPO01000001.1"/>
</dbReference>
<dbReference type="OrthoDB" id="9769862at2"/>
<keyword evidence="5 6" id="KW-0472">Membrane</keyword>
<accession>A0A2M9R7W6</accession>
<dbReference type="EMBL" id="NIPO01000001">
    <property type="protein sequence ID" value="PJR04936.1"/>
    <property type="molecule type" value="Genomic_DNA"/>
</dbReference>
<dbReference type="InterPro" id="IPR002797">
    <property type="entry name" value="Polysacc_synth"/>
</dbReference>
<evidence type="ECO:0000256" key="3">
    <source>
        <dbReference type="ARBA" id="ARBA00022692"/>
    </source>
</evidence>
<organism evidence="7 8">
    <name type="scientific">Avrilella dinanensis</name>
    <dbReference type="NCBI Taxonomy" id="2008672"/>
    <lineage>
        <taxon>Bacteria</taxon>
        <taxon>Pseudomonadati</taxon>
        <taxon>Bacteroidota</taxon>
        <taxon>Flavobacteriia</taxon>
        <taxon>Flavobacteriales</taxon>
        <taxon>Flavobacteriaceae</taxon>
        <taxon>Avrilella</taxon>
    </lineage>
</organism>
<comment type="subcellular location">
    <subcellularLocation>
        <location evidence="1">Cell membrane</location>
        <topology evidence="1">Multi-pass membrane protein</topology>
    </subcellularLocation>
</comment>
<sequence>MNGKKEYRNILQKTSVFGYVQLVSLLTGIVRSKIAAFWLGTQGVGILGLLSSSFSLIIAITSFGLPTSIIKLLSKETDDETITRKIYVISKIICILGIIGSLLCFIFSKQLSSLAFDTDDFTWAFQLLSVSVFFKQIFSGYISIFQATNKLKLLANVNIIANIVGILITIPLYYYFRINGIFYNFLIITIVEVIIIYFALKYNNYAKIRVHKKEIIQEAKPILSSSITFSFTGTITLLSIYLVQVYISKAGNLEEVGLYVAAFTILNSYIGLVFVVMGNEYFPRIAKNNITSITLNLNVNQQLYIGLLIVIPMLLWLITLAPLVINILYSESFSDSIHLMKIASLGIFFKVFSWTLGYVILVKASNRFIILNSTIFNLAFLGLHVTGFYFFRLTGVAYAFSLYFFIHFIGNLFITHQMFNFRMNKEIINYLIISGTLLVINILISLILEDTLISNIFNGLSALIISLLSLKKILDIYKK</sequence>
<comment type="caution">
    <text evidence="7">The sequence shown here is derived from an EMBL/GenBank/DDBJ whole genome shotgun (WGS) entry which is preliminary data.</text>
</comment>
<keyword evidence="8" id="KW-1185">Reference proteome</keyword>
<dbReference type="Proteomes" id="UP000231960">
    <property type="component" value="Unassembled WGS sequence"/>
</dbReference>
<feature type="transmembrane region" description="Helical" evidence="6">
    <location>
        <begin position="16"/>
        <end position="38"/>
    </location>
</feature>
<dbReference type="PANTHER" id="PTHR30250:SF11">
    <property type="entry name" value="O-ANTIGEN TRANSPORTER-RELATED"/>
    <property type="match status" value="1"/>
</dbReference>
<dbReference type="GO" id="GO:0005886">
    <property type="term" value="C:plasma membrane"/>
    <property type="evidence" value="ECO:0007669"/>
    <property type="project" value="UniProtKB-SubCell"/>
</dbReference>
<evidence type="ECO:0000256" key="6">
    <source>
        <dbReference type="SAM" id="Phobius"/>
    </source>
</evidence>
<evidence type="ECO:0008006" key="9">
    <source>
        <dbReference type="Google" id="ProtNLM"/>
    </source>
</evidence>
<evidence type="ECO:0000313" key="8">
    <source>
        <dbReference type="Proteomes" id="UP000231960"/>
    </source>
</evidence>
<feature type="transmembrane region" description="Helical" evidence="6">
    <location>
        <begin position="181"/>
        <end position="200"/>
    </location>
</feature>
<reference evidence="7 8" key="1">
    <citation type="submission" date="2017-06" db="EMBL/GenBank/DDBJ databases">
        <title>Description of Avrilella dinanensis gen. nov. sp. nov.</title>
        <authorList>
            <person name="Leyer C."/>
            <person name="Sassi M."/>
            <person name="Minet J."/>
            <person name="Kayal S."/>
            <person name="Cattoir V."/>
        </authorList>
    </citation>
    <scope>NUCLEOTIDE SEQUENCE [LARGE SCALE GENOMIC DNA]</scope>
    <source>
        <strain evidence="7 8">UR159</strain>
    </source>
</reference>
<feature type="transmembrane region" description="Helical" evidence="6">
    <location>
        <begin position="123"/>
        <end position="141"/>
    </location>
</feature>
<feature type="transmembrane region" description="Helical" evidence="6">
    <location>
        <begin position="303"/>
        <end position="330"/>
    </location>
</feature>
<evidence type="ECO:0000256" key="1">
    <source>
        <dbReference type="ARBA" id="ARBA00004651"/>
    </source>
</evidence>
<evidence type="ECO:0000256" key="4">
    <source>
        <dbReference type="ARBA" id="ARBA00022989"/>
    </source>
</evidence>
<feature type="transmembrane region" description="Helical" evidence="6">
    <location>
        <begin position="397"/>
        <end position="415"/>
    </location>
</feature>
<evidence type="ECO:0000256" key="2">
    <source>
        <dbReference type="ARBA" id="ARBA00022475"/>
    </source>
</evidence>
<keyword evidence="2" id="KW-1003">Cell membrane</keyword>
<dbReference type="Pfam" id="PF01943">
    <property type="entry name" value="Polysacc_synt"/>
    <property type="match status" value="1"/>
</dbReference>
<keyword evidence="3 6" id="KW-0812">Transmembrane</keyword>
<feature type="transmembrane region" description="Helical" evidence="6">
    <location>
        <begin position="221"/>
        <end position="247"/>
    </location>
</feature>
<feature type="transmembrane region" description="Helical" evidence="6">
    <location>
        <begin position="44"/>
        <end position="65"/>
    </location>
</feature>
<feature type="transmembrane region" description="Helical" evidence="6">
    <location>
        <begin position="86"/>
        <end position="108"/>
    </location>
</feature>
<feature type="transmembrane region" description="Helical" evidence="6">
    <location>
        <begin position="452"/>
        <end position="470"/>
    </location>
</feature>
<feature type="transmembrane region" description="Helical" evidence="6">
    <location>
        <begin position="368"/>
        <end position="391"/>
    </location>
</feature>
<feature type="transmembrane region" description="Helical" evidence="6">
    <location>
        <begin position="153"/>
        <end position="175"/>
    </location>
</feature>